<dbReference type="InterPro" id="IPR007825">
    <property type="entry name" value="Major_OMP_Legionella"/>
</dbReference>
<organism evidence="1">
    <name type="scientific">marine sediment metagenome</name>
    <dbReference type="NCBI Taxonomy" id="412755"/>
    <lineage>
        <taxon>unclassified sequences</taxon>
        <taxon>metagenomes</taxon>
        <taxon>ecological metagenomes</taxon>
    </lineage>
</organism>
<dbReference type="AlphaFoldDB" id="X1CX06"/>
<accession>X1CX06</accession>
<proteinExistence type="predicted"/>
<feature type="non-terminal residue" evidence="1">
    <location>
        <position position="97"/>
    </location>
</feature>
<reference evidence="1" key="1">
    <citation type="journal article" date="2014" name="Front. Microbiol.">
        <title>High frequency of phylogenetically diverse reductive dehalogenase-homologous genes in deep subseafloor sedimentary metagenomes.</title>
        <authorList>
            <person name="Kawai M."/>
            <person name="Futagami T."/>
            <person name="Toyoda A."/>
            <person name="Takaki Y."/>
            <person name="Nishi S."/>
            <person name="Hori S."/>
            <person name="Arai W."/>
            <person name="Tsubouchi T."/>
            <person name="Morono Y."/>
            <person name="Uchiyama I."/>
            <person name="Ito T."/>
            <person name="Fujiyama A."/>
            <person name="Inagaki F."/>
            <person name="Takami H."/>
        </authorList>
    </citation>
    <scope>NUCLEOTIDE SEQUENCE</scope>
    <source>
        <strain evidence="1">Expedition CK06-06</strain>
    </source>
</reference>
<protein>
    <submittedName>
        <fullName evidence="1">Uncharacterized protein</fullName>
    </submittedName>
</protein>
<dbReference type="EMBL" id="BART01039278">
    <property type="protein sequence ID" value="GAH12382.1"/>
    <property type="molecule type" value="Genomic_DNA"/>
</dbReference>
<comment type="caution">
    <text evidence="1">The sequence shown here is derived from an EMBL/GenBank/DDBJ whole genome shotgun (WGS) entry which is preliminary data.</text>
</comment>
<name>X1CX06_9ZZZZ</name>
<dbReference type="Pfam" id="PF05150">
    <property type="entry name" value="Legionella_OMP"/>
    <property type="match status" value="1"/>
</dbReference>
<evidence type="ECO:0000313" key="1">
    <source>
        <dbReference type="EMBL" id="GAH12382.1"/>
    </source>
</evidence>
<sequence>MDLFVFVERSQWYVSAEFLYWTAESDAMDYAVRSSETPPDSAVFATGTYKTADYDWSPGFRVGLTYYRCPKYWEASAEYTWLYAKGSDSTSSDFVRP</sequence>
<gene>
    <name evidence="1" type="ORF">S01H4_64650</name>
</gene>